<keyword evidence="1" id="KW-0472">Membrane</keyword>
<keyword evidence="1" id="KW-0812">Transmembrane</keyword>
<name>A0A4Y2FG86_ARAVE</name>
<protein>
    <submittedName>
        <fullName evidence="2">Uncharacterized protein</fullName>
    </submittedName>
</protein>
<keyword evidence="1" id="KW-1133">Transmembrane helix</keyword>
<proteinExistence type="predicted"/>
<organism evidence="2 4">
    <name type="scientific">Araneus ventricosus</name>
    <name type="common">Orbweaver spider</name>
    <name type="synonym">Epeira ventricosa</name>
    <dbReference type="NCBI Taxonomy" id="182803"/>
    <lineage>
        <taxon>Eukaryota</taxon>
        <taxon>Metazoa</taxon>
        <taxon>Ecdysozoa</taxon>
        <taxon>Arthropoda</taxon>
        <taxon>Chelicerata</taxon>
        <taxon>Arachnida</taxon>
        <taxon>Araneae</taxon>
        <taxon>Araneomorphae</taxon>
        <taxon>Entelegynae</taxon>
        <taxon>Araneoidea</taxon>
        <taxon>Araneidae</taxon>
        <taxon>Araneus</taxon>
    </lineage>
</organism>
<dbReference type="EMBL" id="BGPR01096006">
    <property type="protein sequence ID" value="GBM40540.1"/>
    <property type="molecule type" value="Genomic_DNA"/>
</dbReference>
<dbReference type="AlphaFoldDB" id="A0A4Y2FG86"/>
<comment type="caution">
    <text evidence="2">The sequence shown here is derived from an EMBL/GenBank/DDBJ whole genome shotgun (WGS) entry which is preliminary data.</text>
</comment>
<feature type="transmembrane region" description="Helical" evidence="1">
    <location>
        <begin position="20"/>
        <end position="39"/>
    </location>
</feature>
<dbReference type="EMBL" id="BGPR01067242">
    <property type="protein sequence ID" value="GBO41537.1"/>
    <property type="molecule type" value="Genomic_DNA"/>
</dbReference>
<evidence type="ECO:0000313" key="2">
    <source>
        <dbReference type="EMBL" id="GBM40540.1"/>
    </source>
</evidence>
<evidence type="ECO:0000256" key="1">
    <source>
        <dbReference type="SAM" id="Phobius"/>
    </source>
</evidence>
<keyword evidence="4" id="KW-1185">Reference proteome</keyword>
<dbReference type="Proteomes" id="UP000499080">
    <property type="component" value="Unassembled WGS sequence"/>
</dbReference>
<reference evidence="2 4" key="1">
    <citation type="journal article" date="2019" name="Sci. Rep.">
        <title>Orb-weaving spider Araneus ventricosus genome elucidates the spidroin gene catalogue.</title>
        <authorList>
            <person name="Kono N."/>
            <person name="Nakamura H."/>
            <person name="Ohtoshi R."/>
            <person name="Moran D.A.P."/>
            <person name="Shinohara A."/>
            <person name="Yoshida Y."/>
            <person name="Fujiwara M."/>
            <person name="Mori M."/>
            <person name="Tomita M."/>
            <person name="Arakawa K."/>
        </authorList>
    </citation>
    <scope>NUCLEOTIDE SEQUENCE [LARGE SCALE GENOMIC DNA]</scope>
</reference>
<evidence type="ECO:0000313" key="3">
    <source>
        <dbReference type="EMBL" id="GBO41537.1"/>
    </source>
</evidence>
<evidence type="ECO:0000313" key="4">
    <source>
        <dbReference type="Proteomes" id="UP000499080"/>
    </source>
</evidence>
<gene>
    <name evidence="2" type="ORF">AVEN_155912_1</name>
    <name evidence="3" type="ORF">AVEN_208922_1</name>
</gene>
<sequence length="114" mass="12982">MTRGPPQPSHPSPKFQTSQHLTPTILTCTTTAYLAFLLWDWIRTWKPQGQNFKYLHFDNSLGSILVPPVGLDSVVNVRNPTQSGYQNRILFQWGCGGHLSALRLKCSRFETPFH</sequence>
<accession>A0A4Y2FG86</accession>